<sequence>MQCPCAIMWESKVCGEVKLKMTFKTGKDQWSAALLFELRLQGQKAVVASPSEQCQPERAQSQVDSTIPH</sequence>
<protein>
    <submittedName>
        <fullName evidence="2">Uncharacterized protein</fullName>
    </submittedName>
</protein>
<evidence type="ECO:0000313" key="3">
    <source>
        <dbReference type="Proteomes" id="UP000092993"/>
    </source>
</evidence>
<organism evidence="2 3">
    <name type="scientific">Grifola frondosa</name>
    <name type="common">Maitake</name>
    <name type="synonym">Polyporus frondosus</name>
    <dbReference type="NCBI Taxonomy" id="5627"/>
    <lineage>
        <taxon>Eukaryota</taxon>
        <taxon>Fungi</taxon>
        <taxon>Dikarya</taxon>
        <taxon>Basidiomycota</taxon>
        <taxon>Agaricomycotina</taxon>
        <taxon>Agaricomycetes</taxon>
        <taxon>Polyporales</taxon>
        <taxon>Grifolaceae</taxon>
        <taxon>Grifola</taxon>
    </lineage>
</organism>
<evidence type="ECO:0000256" key="1">
    <source>
        <dbReference type="SAM" id="MobiDB-lite"/>
    </source>
</evidence>
<accession>A0A1C7M134</accession>
<keyword evidence="3" id="KW-1185">Reference proteome</keyword>
<gene>
    <name evidence="2" type="ORF">A0H81_09393</name>
</gene>
<evidence type="ECO:0000313" key="2">
    <source>
        <dbReference type="EMBL" id="OBZ70622.1"/>
    </source>
</evidence>
<dbReference type="EMBL" id="LUGG01000013">
    <property type="protein sequence ID" value="OBZ70622.1"/>
    <property type="molecule type" value="Genomic_DNA"/>
</dbReference>
<dbReference type="AlphaFoldDB" id="A0A1C7M134"/>
<proteinExistence type="predicted"/>
<comment type="caution">
    <text evidence="2">The sequence shown here is derived from an EMBL/GenBank/DDBJ whole genome shotgun (WGS) entry which is preliminary data.</text>
</comment>
<name>A0A1C7M134_GRIFR</name>
<dbReference type="Proteomes" id="UP000092993">
    <property type="component" value="Unassembled WGS sequence"/>
</dbReference>
<reference evidence="2 3" key="1">
    <citation type="submission" date="2016-03" db="EMBL/GenBank/DDBJ databases">
        <title>Whole genome sequencing of Grifola frondosa 9006-11.</title>
        <authorList>
            <person name="Min B."/>
            <person name="Park H."/>
            <person name="Kim J.-G."/>
            <person name="Cho H."/>
            <person name="Oh Y.-L."/>
            <person name="Kong W.-S."/>
            <person name="Choi I.-G."/>
        </authorList>
    </citation>
    <scope>NUCLEOTIDE SEQUENCE [LARGE SCALE GENOMIC DNA]</scope>
    <source>
        <strain evidence="2 3">9006-11</strain>
    </source>
</reference>
<feature type="compositionally biased region" description="Polar residues" evidence="1">
    <location>
        <begin position="50"/>
        <end position="69"/>
    </location>
</feature>
<feature type="region of interest" description="Disordered" evidence="1">
    <location>
        <begin position="49"/>
        <end position="69"/>
    </location>
</feature>